<evidence type="ECO:0000256" key="3">
    <source>
        <dbReference type="ARBA" id="ARBA00022679"/>
    </source>
</evidence>
<evidence type="ECO:0000313" key="7">
    <source>
        <dbReference type="Proteomes" id="UP000290289"/>
    </source>
</evidence>
<dbReference type="GO" id="GO:0005802">
    <property type="term" value="C:trans-Golgi network"/>
    <property type="evidence" value="ECO:0007669"/>
    <property type="project" value="TreeGrafter"/>
</dbReference>
<keyword evidence="4" id="KW-0812">Transmembrane</keyword>
<comment type="caution">
    <text evidence="6">The sequence shown here is derived from an EMBL/GenBank/DDBJ whole genome shotgun (WGS) entry which is preliminary data.</text>
</comment>
<dbReference type="GO" id="GO:0000139">
    <property type="term" value="C:Golgi membrane"/>
    <property type="evidence" value="ECO:0007669"/>
    <property type="project" value="UniProtKB-SubCell"/>
</dbReference>
<dbReference type="PANTHER" id="PTHR31311">
    <property type="entry name" value="XYLOGLUCAN 6-XYLOSYLTRANSFERASE 5-RELATED-RELATED"/>
    <property type="match status" value="1"/>
</dbReference>
<proteinExistence type="predicted"/>
<dbReference type="Proteomes" id="UP000290289">
    <property type="component" value="Chromosome 5"/>
</dbReference>
<evidence type="ECO:0000256" key="1">
    <source>
        <dbReference type="ARBA" id="ARBA00004323"/>
    </source>
</evidence>
<reference evidence="6 7" key="1">
    <citation type="submission" date="2018-10" db="EMBL/GenBank/DDBJ databases">
        <title>A high-quality apple genome assembly.</title>
        <authorList>
            <person name="Hu J."/>
        </authorList>
    </citation>
    <scope>NUCLEOTIDE SEQUENCE [LARGE SCALE GENOMIC DNA]</scope>
    <source>
        <strain evidence="7">cv. HFTH1</strain>
        <tissue evidence="6">Young leaf</tissue>
    </source>
</reference>
<keyword evidence="5" id="KW-0333">Golgi apparatus</keyword>
<keyword evidence="7" id="KW-1185">Reference proteome</keyword>
<name>A0A498JRB4_MALDO</name>
<organism evidence="6 7">
    <name type="scientific">Malus domestica</name>
    <name type="common">Apple</name>
    <name type="synonym">Pyrus malus</name>
    <dbReference type="NCBI Taxonomy" id="3750"/>
    <lineage>
        <taxon>Eukaryota</taxon>
        <taxon>Viridiplantae</taxon>
        <taxon>Streptophyta</taxon>
        <taxon>Embryophyta</taxon>
        <taxon>Tracheophyta</taxon>
        <taxon>Spermatophyta</taxon>
        <taxon>Magnoliopsida</taxon>
        <taxon>eudicotyledons</taxon>
        <taxon>Gunneridae</taxon>
        <taxon>Pentapetalae</taxon>
        <taxon>rosids</taxon>
        <taxon>fabids</taxon>
        <taxon>Rosales</taxon>
        <taxon>Rosaceae</taxon>
        <taxon>Amygdaloideae</taxon>
        <taxon>Maleae</taxon>
        <taxon>Malus</taxon>
    </lineage>
</organism>
<accession>A0A498JRB4</accession>
<evidence type="ECO:0000256" key="2">
    <source>
        <dbReference type="ARBA" id="ARBA00022676"/>
    </source>
</evidence>
<dbReference type="InterPro" id="IPR008630">
    <property type="entry name" value="Glyco_trans_34"/>
</dbReference>
<keyword evidence="2" id="KW-0328">Glycosyltransferase</keyword>
<keyword evidence="4" id="KW-0735">Signal-anchor</keyword>
<dbReference type="EMBL" id="RDQH01000331">
    <property type="protein sequence ID" value="RXH98479.1"/>
    <property type="molecule type" value="Genomic_DNA"/>
</dbReference>
<keyword evidence="3" id="KW-0808">Transferase</keyword>
<evidence type="ECO:0000313" key="6">
    <source>
        <dbReference type="EMBL" id="RXH98479.1"/>
    </source>
</evidence>
<evidence type="ECO:0000256" key="5">
    <source>
        <dbReference type="ARBA" id="ARBA00023034"/>
    </source>
</evidence>
<dbReference type="GO" id="GO:0005768">
    <property type="term" value="C:endosome"/>
    <property type="evidence" value="ECO:0007669"/>
    <property type="project" value="TreeGrafter"/>
</dbReference>
<dbReference type="AlphaFoldDB" id="A0A498JRB4"/>
<gene>
    <name evidence="6" type="ORF">DVH24_010804</name>
</gene>
<protein>
    <submittedName>
        <fullName evidence="6">Uncharacterized protein</fullName>
    </submittedName>
</protein>
<comment type="subcellular location">
    <subcellularLocation>
        <location evidence="1">Golgi apparatus membrane</location>
        <topology evidence="1">Single-pass type II membrane protein</topology>
    </subcellularLocation>
</comment>
<dbReference type="GO" id="GO:0008378">
    <property type="term" value="F:galactosyltransferase activity"/>
    <property type="evidence" value="ECO:0007669"/>
    <property type="project" value="TreeGrafter"/>
</dbReference>
<dbReference type="PANTHER" id="PTHR31311:SF41">
    <property type="entry name" value="PUTATIVE-RELATED"/>
    <property type="match status" value="1"/>
</dbReference>
<evidence type="ECO:0000256" key="4">
    <source>
        <dbReference type="ARBA" id="ARBA00022968"/>
    </source>
</evidence>
<sequence length="195" mass="23428">MPAHPEVECMWWVVSDAIVIDMDFKLPLERYNDHNLVVHGWWHEIYDKQLDEYQHRSVPDTQLPVVHEPHRGMDHHGATDPRLRKMGQEGWANKTYVEGDYYQHGYWLIVDGLDTITKRYIEIEREVDMLRRRHAEKVSQFYGTMRDQHVKDKGYWEDDLRRPFTTHFTRCQPCNGQHSSAYTWEACWNGMQRGL</sequence>